<evidence type="ECO:0000313" key="4">
    <source>
        <dbReference type="RefSeq" id="XP_005746807.1"/>
    </source>
</evidence>
<evidence type="ECO:0000256" key="1">
    <source>
        <dbReference type="SAM" id="MobiDB-lite"/>
    </source>
</evidence>
<dbReference type="GeneID" id="102206522"/>
<evidence type="ECO:0000256" key="2">
    <source>
        <dbReference type="SAM" id="Phobius"/>
    </source>
</evidence>
<keyword evidence="2" id="KW-0812">Transmembrane</keyword>
<feature type="transmembrane region" description="Helical" evidence="2">
    <location>
        <begin position="110"/>
        <end position="136"/>
    </location>
</feature>
<reference evidence="4" key="1">
    <citation type="submission" date="2025-08" db="UniProtKB">
        <authorList>
            <consortium name="RefSeq"/>
        </authorList>
    </citation>
    <scope>IDENTIFICATION</scope>
</reference>
<keyword evidence="2" id="KW-1133">Transmembrane helix</keyword>
<evidence type="ECO:0000313" key="3">
    <source>
        <dbReference type="Proteomes" id="UP000695023"/>
    </source>
</evidence>
<proteinExistence type="predicted"/>
<feature type="region of interest" description="Disordered" evidence="1">
    <location>
        <begin position="1"/>
        <end position="71"/>
    </location>
</feature>
<dbReference type="RefSeq" id="XP_005746807.1">
    <property type="nucleotide sequence ID" value="XM_005746750.2"/>
</dbReference>
<sequence>MTTTPTPTPVTTAPTTTTTTTTTPTTTATTTTPTTIATTTTLTTTAPTTTSTPTTTPTTSTTTTTTTTTSPPPTPVIFSCLNVTTSEQQQAYFVPQDSTKVQQCKTHLKVYIVILVVEIICTLALAKFTISLYHLLQRSERLYHKVKLTRFSYKREVILRPLREAETRGL</sequence>
<accession>A0A9Y3VPX4</accession>
<feature type="compositionally biased region" description="Low complexity" evidence="1">
    <location>
        <begin position="1"/>
        <end position="69"/>
    </location>
</feature>
<organism evidence="3 4">
    <name type="scientific">Pundamilia nyererei</name>
    <dbReference type="NCBI Taxonomy" id="303518"/>
    <lineage>
        <taxon>Eukaryota</taxon>
        <taxon>Metazoa</taxon>
        <taxon>Chordata</taxon>
        <taxon>Craniata</taxon>
        <taxon>Vertebrata</taxon>
        <taxon>Euteleostomi</taxon>
        <taxon>Actinopterygii</taxon>
        <taxon>Neopterygii</taxon>
        <taxon>Teleostei</taxon>
        <taxon>Neoteleostei</taxon>
        <taxon>Acanthomorphata</taxon>
        <taxon>Ovalentaria</taxon>
        <taxon>Cichlomorphae</taxon>
        <taxon>Cichliformes</taxon>
        <taxon>Cichlidae</taxon>
        <taxon>African cichlids</taxon>
        <taxon>Pseudocrenilabrinae</taxon>
        <taxon>Haplochromini</taxon>
        <taxon>Pundamilia</taxon>
    </lineage>
</organism>
<keyword evidence="2" id="KW-0472">Membrane</keyword>
<keyword evidence="3" id="KW-1185">Reference proteome</keyword>
<gene>
    <name evidence="4" type="primary">LOC102206522</name>
</gene>
<protein>
    <submittedName>
        <fullName evidence="4">Integumentary mucin C.1-like</fullName>
    </submittedName>
</protein>
<dbReference type="AlphaFoldDB" id="A0A9Y3VPX4"/>
<name>A0A9Y3VPX4_9CICH</name>
<dbReference type="Proteomes" id="UP000695023">
    <property type="component" value="Unplaced"/>
</dbReference>